<gene>
    <name evidence="3" type="ORF">Ptr86124_002341</name>
    <name evidence="2" type="ORF">PtrM4_145720</name>
</gene>
<evidence type="ECO:0000313" key="2">
    <source>
        <dbReference type="EMBL" id="KAF7566252.1"/>
    </source>
</evidence>
<dbReference type="EMBL" id="NRDI02000002">
    <property type="protein sequence ID" value="KAI1519213.1"/>
    <property type="molecule type" value="Genomic_DNA"/>
</dbReference>
<name>A0A2W1CZU7_9PLEO</name>
<keyword evidence="4" id="KW-1185">Reference proteome</keyword>
<sequence>MDREDDKKLQDAQDQEELNQLKRKNAALEQRVKDIYNEMALLQPQMLATLADVVQNLKDIVTLIPQAGLSSVTPGPMAYVPTNFGPSHKDTVNMHPHAPRESGGYENFTAKRTYAAGTGKVFTWAYGSNEHWDLGLCHVQLNTHSVCRDKDCEWRHRYLSSGERFYISLLQPNGPNFLTWYDEATASKVLA</sequence>
<evidence type="ECO:0000313" key="3">
    <source>
        <dbReference type="EMBL" id="KAI1519213.1"/>
    </source>
</evidence>
<keyword evidence="1" id="KW-0175">Coiled coil</keyword>
<dbReference type="InterPro" id="IPR049813">
    <property type="entry name" value="Elp-1-like_TD"/>
</dbReference>
<reference evidence="3" key="3">
    <citation type="journal article" date="2022" name="bioRxiv">
        <title>A global pangenome for the wheat fungal pathogen Pyrenophora tritici-repentis and prediction of effector protein structural homology.</title>
        <authorList>
            <person name="Moolhuijzen P."/>
            <person name="See P.T."/>
            <person name="Shi G."/>
            <person name="Powell H.R."/>
            <person name="Cockram J."/>
            <person name="Jorgensen L.N."/>
            <person name="Benslimane H."/>
            <person name="Strelkov S.E."/>
            <person name="Turner J."/>
            <person name="Liu Z."/>
            <person name="Moffat C.S."/>
        </authorList>
    </citation>
    <scope>NUCLEOTIDE SEQUENCE</scope>
    <source>
        <strain evidence="3">86-124</strain>
    </source>
</reference>
<accession>A0A2W1CZU7</accession>
<feature type="coiled-coil region" evidence="1">
    <location>
        <begin position="11"/>
        <end position="38"/>
    </location>
</feature>
<dbReference type="EMBL" id="NQIK02000009">
    <property type="protein sequence ID" value="KAF7566252.1"/>
    <property type="molecule type" value="Genomic_DNA"/>
</dbReference>
<comment type="caution">
    <text evidence="3">The sequence shown here is derived from an EMBL/GenBank/DDBJ whole genome shotgun (WGS) entry which is preliminary data.</text>
</comment>
<proteinExistence type="predicted"/>
<protein>
    <submittedName>
        <fullName evidence="3">Uncharacterized protein</fullName>
    </submittedName>
</protein>
<reference evidence="3" key="2">
    <citation type="submission" date="2021-05" db="EMBL/GenBank/DDBJ databases">
        <authorList>
            <person name="Moolhuijzen P.M."/>
            <person name="Moffat C.S."/>
        </authorList>
    </citation>
    <scope>NUCLEOTIDE SEQUENCE</scope>
    <source>
        <strain evidence="3">86-124</strain>
    </source>
</reference>
<evidence type="ECO:0000256" key="1">
    <source>
        <dbReference type="SAM" id="Coils"/>
    </source>
</evidence>
<dbReference type="AlphaFoldDB" id="A0A2W1CZU7"/>
<dbReference type="OrthoDB" id="3693336at2759"/>
<dbReference type="Proteomes" id="UP000249757">
    <property type="component" value="Unassembled WGS sequence"/>
</dbReference>
<organism evidence="3 4">
    <name type="scientific">Pyrenophora tritici-repentis</name>
    <dbReference type="NCBI Taxonomy" id="45151"/>
    <lineage>
        <taxon>Eukaryota</taxon>
        <taxon>Fungi</taxon>
        <taxon>Dikarya</taxon>
        <taxon>Ascomycota</taxon>
        <taxon>Pezizomycotina</taxon>
        <taxon>Dothideomycetes</taxon>
        <taxon>Pleosporomycetidae</taxon>
        <taxon>Pleosporales</taxon>
        <taxon>Pleosporineae</taxon>
        <taxon>Pleosporaceae</taxon>
        <taxon>Pyrenophora</taxon>
    </lineage>
</organism>
<dbReference type="Proteomes" id="UP000245464">
    <property type="component" value="Chromosome 9"/>
</dbReference>
<reference evidence="4" key="4">
    <citation type="journal article" date="2022" name="Microb. Genom.">
        <title>A global pangenome for the wheat fungal pathogen Pyrenophora tritici-repentis and prediction of effector protein structural homology.</title>
        <authorList>
            <person name="Moolhuijzen P.M."/>
            <person name="See P.T."/>
            <person name="Shi G."/>
            <person name="Powell H.R."/>
            <person name="Cockram J."/>
            <person name="Jorgensen L.N."/>
            <person name="Benslimane H."/>
            <person name="Strelkov S.E."/>
            <person name="Turner J."/>
            <person name="Liu Z."/>
            <person name="Moffat C.S."/>
        </authorList>
    </citation>
    <scope>NUCLEOTIDE SEQUENCE [LARGE SCALE GENOMIC DNA]</scope>
</reference>
<evidence type="ECO:0000313" key="4">
    <source>
        <dbReference type="Proteomes" id="UP000249757"/>
    </source>
</evidence>
<reference evidence="2" key="1">
    <citation type="journal article" date="2018" name="BMC Genomics">
        <title>Comparative genomics of the wheat fungal pathogen Pyrenophora tritici-repentis reveals chromosomal variations and genome plasticity.</title>
        <authorList>
            <person name="Moolhuijzen P."/>
            <person name="See P.T."/>
            <person name="Hane J.K."/>
            <person name="Shi G."/>
            <person name="Liu Z."/>
            <person name="Oliver R.P."/>
            <person name="Moffat C.S."/>
        </authorList>
    </citation>
    <scope>NUCLEOTIDE SEQUENCE [LARGE SCALE GENOMIC DNA]</scope>
    <source>
        <strain evidence="2">M4</strain>
    </source>
</reference>
<dbReference type="CDD" id="cd21931">
    <property type="entry name" value="TD_EMAP-like"/>
    <property type="match status" value="1"/>
</dbReference>